<keyword evidence="2" id="KW-1185">Reference proteome</keyword>
<organism evidence="1 2">
    <name type="scientific">Microbacterium lacus</name>
    <dbReference type="NCBI Taxonomy" id="415217"/>
    <lineage>
        <taxon>Bacteria</taxon>
        <taxon>Bacillati</taxon>
        <taxon>Actinomycetota</taxon>
        <taxon>Actinomycetes</taxon>
        <taxon>Micrococcales</taxon>
        <taxon>Microbacteriaceae</taxon>
        <taxon>Microbacterium</taxon>
    </lineage>
</organism>
<dbReference type="EMBL" id="BAAAPK010000001">
    <property type="protein sequence ID" value="GAA1680747.1"/>
    <property type="molecule type" value="Genomic_DNA"/>
</dbReference>
<dbReference type="RefSeq" id="WP_344055227.1">
    <property type="nucleotide sequence ID" value="NZ_BAAAPK010000001.1"/>
</dbReference>
<accession>A0ABP4T1F3</accession>
<name>A0ABP4T1F3_9MICO</name>
<gene>
    <name evidence="1" type="ORF">GCM10009807_25870</name>
</gene>
<reference evidence="2" key="1">
    <citation type="journal article" date="2019" name="Int. J. Syst. Evol. Microbiol.">
        <title>The Global Catalogue of Microorganisms (GCM) 10K type strain sequencing project: providing services to taxonomists for standard genome sequencing and annotation.</title>
        <authorList>
            <consortium name="The Broad Institute Genomics Platform"/>
            <consortium name="The Broad Institute Genome Sequencing Center for Infectious Disease"/>
            <person name="Wu L."/>
            <person name="Ma J."/>
        </authorList>
    </citation>
    <scope>NUCLEOTIDE SEQUENCE [LARGE SCALE GENOMIC DNA]</scope>
    <source>
        <strain evidence="2">JCM 15575</strain>
    </source>
</reference>
<comment type="caution">
    <text evidence="1">The sequence shown here is derived from an EMBL/GenBank/DDBJ whole genome shotgun (WGS) entry which is preliminary data.</text>
</comment>
<evidence type="ECO:0000313" key="1">
    <source>
        <dbReference type="EMBL" id="GAA1680747.1"/>
    </source>
</evidence>
<sequence length="164" mass="18193">MTTYGPFAETTPRGQTGWIDERRRPIAEHVRAVLGKLDGTSRFTYTLWRGSNPESIVVTRDDDAETFIQAAGSAEAMTVEARLRGEDGDHHLYTIGRRQAADAGTEETVLVPIGPDRSVRVLLREIFTADEAAEIFAAFVRTDTVPDAYARRELDLSVAQSEPR</sequence>
<protein>
    <submittedName>
        <fullName evidence="1">Uncharacterized protein</fullName>
    </submittedName>
</protein>
<evidence type="ECO:0000313" key="2">
    <source>
        <dbReference type="Proteomes" id="UP001500596"/>
    </source>
</evidence>
<dbReference type="Proteomes" id="UP001500596">
    <property type="component" value="Unassembled WGS sequence"/>
</dbReference>
<proteinExistence type="predicted"/>